<dbReference type="Proteomes" id="UP000007257">
    <property type="component" value="Plasmid pRAHAQ01"/>
</dbReference>
<organism evidence="2 3">
    <name type="scientific">Rahnella sp. (strain Y9602)</name>
    <dbReference type="NCBI Taxonomy" id="2703885"/>
    <lineage>
        <taxon>Bacteria</taxon>
        <taxon>Pseudomonadati</taxon>
        <taxon>Pseudomonadota</taxon>
        <taxon>Gammaproteobacteria</taxon>
        <taxon>Enterobacterales</taxon>
        <taxon>Yersiniaceae</taxon>
        <taxon>Rahnella</taxon>
    </lineage>
</organism>
<dbReference type="SUPFAM" id="SSF49373">
    <property type="entry name" value="Invasin/intimin cell-adhesion fragments"/>
    <property type="match status" value="1"/>
</dbReference>
<keyword evidence="2" id="KW-0614">Plasmid</keyword>
<proteinExistence type="predicted"/>
<reference evidence="3" key="1">
    <citation type="submission" date="2011-01" db="EMBL/GenBank/DDBJ databases">
        <title>Complete sequence of plasmid1 of Rahnella sp. Y9602.</title>
        <authorList>
            <consortium name="US DOE Joint Genome Institute"/>
            <person name="Lucas S."/>
            <person name="Copeland A."/>
            <person name="Lapidus A."/>
            <person name="Cheng J.-F."/>
            <person name="Goodwin L."/>
            <person name="Pitluck S."/>
            <person name="Lu M."/>
            <person name="Detter J.C."/>
            <person name="Han C."/>
            <person name="Tapia R."/>
            <person name="Land M."/>
            <person name="Hauser L."/>
            <person name="Kyrpides N."/>
            <person name="Ivanova N."/>
            <person name="Ovchinnikova G."/>
            <person name="Pagani I."/>
            <person name="Sobecky P.A."/>
            <person name="Martinez R.J."/>
            <person name="Woyke T."/>
        </authorList>
    </citation>
    <scope>NUCLEOTIDE SEQUENCE [LARGE SCALE GENOMIC DNA]</scope>
    <source>
        <strain evidence="3">Y9602</strain>
        <plasmid evidence="3">pRAHAQ01</plasmid>
    </source>
</reference>
<evidence type="ECO:0000313" key="3">
    <source>
        <dbReference type="Proteomes" id="UP000007257"/>
    </source>
</evidence>
<name>A0A0H3FM30_RAHSY</name>
<evidence type="ECO:0000259" key="1">
    <source>
        <dbReference type="SMART" id="SM00635"/>
    </source>
</evidence>
<dbReference type="InterPro" id="IPR008964">
    <property type="entry name" value="Invasin/intimin_cell_adhesion"/>
</dbReference>
<dbReference type="KEGG" id="rah:Rahaq_4515"/>
<dbReference type="OrthoDB" id="5600775at2"/>
<dbReference type="Gene3D" id="4.10.410.40">
    <property type="match status" value="1"/>
</dbReference>
<reference evidence="2 3" key="2">
    <citation type="journal article" date="2012" name="J. Bacteriol.">
        <title>Complete Genome Sequence of Rahnella sp. Strain Y9602, a Gammaproteobacterium Isolate from Metal- and Radionuclide-Contaminated Soil.</title>
        <authorList>
            <person name="Martinez R.J."/>
            <person name="Bruce D."/>
            <person name="Detter C."/>
            <person name="Goodwin L.A."/>
            <person name="Han J."/>
            <person name="Han C.S."/>
            <person name="Held B."/>
            <person name="Land M.L."/>
            <person name="Mikhailova N."/>
            <person name="Nolan M."/>
            <person name="Pennacchio L."/>
            <person name="Pitluck S."/>
            <person name="Tapia R."/>
            <person name="Woyke T."/>
            <person name="Sobecky P.A."/>
        </authorList>
    </citation>
    <scope>NUCLEOTIDE SEQUENCE [LARGE SCALE GENOMIC DNA]</scope>
    <source>
        <strain evidence="2 3">Y9602</strain>
        <plasmid evidence="2 3">pRAHAQ01</plasmid>
    </source>
</reference>
<dbReference type="InterPro" id="IPR032494">
    <property type="entry name" value="Phage_TTP_N"/>
</dbReference>
<feature type="domain" description="BIG2" evidence="1">
    <location>
        <begin position="159"/>
        <end position="239"/>
    </location>
</feature>
<gene>
    <name evidence="2" type="ordered locus">Rahaq_4515</name>
</gene>
<dbReference type="HOGENOM" id="CLU_094897_0_0_6"/>
<dbReference type="SMART" id="SM00635">
    <property type="entry name" value="BID_2"/>
    <property type="match status" value="1"/>
</dbReference>
<sequence length="245" mass="25571">MTTQLEPTKGAGTTLWIYTGSGDPYANPLSDQDWTRLAKIKELTPGEMTAESYDDTYLDDADADWNGTAQGAKSSGDTSFTLAWKPGESGQQDLVNWFYDGAVRGYKIRYPNTAVDVFRGWISSLGKAVPVKEVITRTVKITNTGKPALAESNQAAAVPVTGVTVTQSTTSVVVGQNAVITVAVLPDGATNGAFNVAAADPTVATLTVSGNTVTAKGLKAGTTQLIVMTNDGQKVAICTLTVTAA</sequence>
<dbReference type="Gene3D" id="2.60.40.1080">
    <property type="match status" value="1"/>
</dbReference>
<dbReference type="RefSeq" id="WP_013577779.1">
    <property type="nucleotide sequence ID" value="NC_015062.1"/>
</dbReference>
<dbReference type="Pfam" id="PF16461">
    <property type="entry name" value="Phage_TTP_12"/>
    <property type="match status" value="1"/>
</dbReference>
<dbReference type="eggNOG" id="COG5492">
    <property type="taxonomic scope" value="Bacteria"/>
</dbReference>
<dbReference type="InterPro" id="IPR003343">
    <property type="entry name" value="Big_2"/>
</dbReference>
<dbReference type="EMBL" id="CP002506">
    <property type="protein sequence ID" value="ADW76098.1"/>
    <property type="molecule type" value="Genomic_DNA"/>
</dbReference>
<geneLocation type="plasmid" evidence="2 3">
    <name>pRAHAQ01</name>
</geneLocation>
<dbReference type="Pfam" id="PF02368">
    <property type="entry name" value="Big_2"/>
    <property type="match status" value="1"/>
</dbReference>
<accession>A0A0H3FM30</accession>
<protein>
    <submittedName>
        <fullName evidence="2">Ig domain protein group 2 domain protein</fullName>
    </submittedName>
</protein>
<dbReference type="AlphaFoldDB" id="A0A0H3FM30"/>
<evidence type="ECO:0000313" key="2">
    <source>
        <dbReference type="EMBL" id="ADW76098.1"/>
    </source>
</evidence>